<keyword evidence="2" id="KW-1185">Reference proteome</keyword>
<gene>
    <name evidence="1" type="ORF">FB390_1953</name>
</gene>
<name>A0A543F989_9NOCA</name>
<dbReference type="EMBL" id="VFPG01000001">
    <property type="protein sequence ID" value="TQM30330.1"/>
    <property type="molecule type" value="Genomic_DNA"/>
</dbReference>
<accession>A0A543F989</accession>
<protein>
    <submittedName>
        <fullName evidence="1">Uncharacterized protein</fullName>
    </submittedName>
</protein>
<dbReference type="Proteomes" id="UP000316331">
    <property type="component" value="Unassembled WGS sequence"/>
</dbReference>
<evidence type="ECO:0000313" key="1">
    <source>
        <dbReference type="EMBL" id="TQM30330.1"/>
    </source>
</evidence>
<evidence type="ECO:0000313" key="2">
    <source>
        <dbReference type="Proteomes" id="UP000316331"/>
    </source>
</evidence>
<reference evidence="1 2" key="1">
    <citation type="submission" date="2019-06" db="EMBL/GenBank/DDBJ databases">
        <title>Sequencing the genomes of 1000 actinobacteria strains.</title>
        <authorList>
            <person name="Klenk H.-P."/>
        </authorList>
    </citation>
    <scope>NUCLEOTIDE SEQUENCE [LARGE SCALE GENOMIC DNA]</scope>
    <source>
        <strain evidence="1 2">DSM 103495</strain>
    </source>
</reference>
<organism evidence="1 2">
    <name type="scientific">Nocardia bhagyanarayanae</name>
    <dbReference type="NCBI Taxonomy" id="1215925"/>
    <lineage>
        <taxon>Bacteria</taxon>
        <taxon>Bacillati</taxon>
        <taxon>Actinomycetota</taxon>
        <taxon>Actinomycetes</taxon>
        <taxon>Mycobacteriales</taxon>
        <taxon>Nocardiaceae</taxon>
        <taxon>Nocardia</taxon>
    </lineage>
</organism>
<comment type="caution">
    <text evidence="1">The sequence shown here is derived from an EMBL/GenBank/DDBJ whole genome shotgun (WGS) entry which is preliminary data.</text>
</comment>
<dbReference type="AlphaFoldDB" id="A0A543F989"/>
<sequence length="48" mass="5258">MALSNALWSSHFDAVRPDLDSDVDVTAEGMRAILRHLKPSPTANHSRA</sequence>
<proteinExistence type="predicted"/>